<comment type="caution">
    <text evidence="1">The sequence shown here is derived from an EMBL/GenBank/DDBJ whole genome shotgun (WGS) entry which is preliminary data.</text>
</comment>
<dbReference type="Proteomes" id="UP001487740">
    <property type="component" value="Unassembled WGS sequence"/>
</dbReference>
<reference evidence="1 2" key="1">
    <citation type="submission" date="2023-03" db="EMBL/GenBank/DDBJ databases">
        <title>High-quality genome of Scylla paramamosain provides insights in environmental adaptation.</title>
        <authorList>
            <person name="Zhang L."/>
        </authorList>
    </citation>
    <scope>NUCLEOTIDE SEQUENCE [LARGE SCALE GENOMIC DNA]</scope>
    <source>
        <strain evidence="1">LZ_2023a</strain>
        <tissue evidence="1">Muscle</tissue>
    </source>
</reference>
<organism evidence="1 2">
    <name type="scientific">Scylla paramamosain</name>
    <name type="common">Mud crab</name>
    <dbReference type="NCBI Taxonomy" id="85552"/>
    <lineage>
        <taxon>Eukaryota</taxon>
        <taxon>Metazoa</taxon>
        <taxon>Ecdysozoa</taxon>
        <taxon>Arthropoda</taxon>
        <taxon>Crustacea</taxon>
        <taxon>Multicrustacea</taxon>
        <taxon>Malacostraca</taxon>
        <taxon>Eumalacostraca</taxon>
        <taxon>Eucarida</taxon>
        <taxon>Decapoda</taxon>
        <taxon>Pleocyemata</taxon>
        <taxon>Brachyura</taxon>
        <taxon>Eubrachyura</taxon>
        <taxon>Portunoidea</taxon>
        <taxon>Portunidae</taxon>
        <taxon>Portuninae</taxon>
        <taxon>Scylla</taxon>
    </lineage>
</organism>
<proteinExistence type="predicted"/>
<dbReference type="EMBL" id="JARAKH010000031">
    <property type="protein sequence ID" value="KAK8386385.1"/>
    <property type="molecule type" value="Genomic_DNA"/>
</dbReference>
<accession>A0AAW0TI51</accession>
<evidence type="ECO:0000313" key="1">
    <source>
        <dbReference type="EMBL" id="KAK8386385.1"/>
    </source>
</evidence>
<dbReference type="AlphaFoldDB" id="A0AAW0TI51"/>
<protein>
    <submittedName>
        <fullName evidence="1">Uncharacterized protein</fullName>
    </submittedName>
</protein>
<sequence>MLHGRVMRLELPVFTPCSTDEQMLKKRVKRQHNVIGGSTVAGIADRWANRLNQLADGSTTNAAHLALARGQASRDVYAEVPMEIQKRQRQRTLGQQYHARSHQQFNWMTNRCR</sequence>
<evidence type="ECO:0000313" key="2">
    <source>
        <dbReference type="Proteomes" id="UP001487740"/>
    </source>
</evidence>
<name>A0AAW0TI51_SCYPA</name>
<keyword evidence="2" id="KW-1185">Reference proteome</keyword>
<gene>
    <name evidence="1" type="ORF">O3P69_010808</name>
</gene>